<feature type="region of interest" description="Disordered" evidence="3">
    <location>
        <begin position="411"/>
        <end position="447"/>
    </location>
</feature>
<feature type="region of interest" description="Disordered" evidence="3">
    <location>
        <begin position="768"/>
        <end position="793"/>
    </location>
</feature>
<evidence type="ECO:0000313" key="6">
    <source>
        <dbReference type="Proteomes" id="UP001341245"/>
    </source>
</evidence>
<feature type="compositionally biased region" description="Polar residues" evidence="3">
    <location>
        <begin position="869"/>
        <end position="889"/>
    </location>
</feature>
<dbReference type="InterPro" id="IPR036864">
    <property type="entry name" value="Zn2-C6_fun-type_DNA-bd_sf"/>
</dbReference>
<keyword evidence="6" id="KW-1185">Reference proteome</keyword>
<organism evidence="5 6">
    <name type="scientific">Aureobasidium pullulans</name>
    <name type="common">Black yeast</name>
    <name type="synonym">Pullularia pullulans</name>
    <dbReference type="NCBI Taxonomy" id="5580"/>
    <lineage>
        <taxon>Eukaryota</taxon>
        <taxon>Fungi</taxon>
        <taxon>Dikarya</taxon>
        <taxon>Ascomycota</taxon>
        <taxon>Pezizomycotina</taxon>
        <taxon>Dothideomycetes</taxon>
        <taxon>Dothideomycetidae</taxon>
        <taxon>Dothideales</taxon>
        <taxon>Saccotheciaceae</taxon>
        <taxon>Aureobasidium</taxon>
    </lineage>
</organism>
<feature type="compositionally biased region" description="Low complexity" evidence="3">
    <location>
        <begin position="906"/>
        <end position="915"/>
    </location>
</feature>
<name>A0ABR0TEX9_AURPU</name>
<dbReference type="SMART" id="SM00066">
    <property type="entry name" value="GAL4"/>
    <property type="match status" value="1"/>
</dbReference>
<dbReference type="PANTHER" id="PTHR47783:SF1">
    <property type="entry name" value="ZN(II)2CYS6 TRANSCRIPTION FACTOR (EUROFUNG)"/>
    <property type="match status" value="1"/>
</dbReference>
<feature type="region of interest" description="Disordered" evidence="3">
    <location>
        <begin position="658"/>
        <end position="705"/>
    </location>
</feature>
<keyword evidence="2" id="KW-0539">Nucleus</keyword>
<dbReference type="CDD" id="cd00067">
    <property type="entry name" value="GAL4"/>
    <property type="match status" value="1"/>
</dbReference>
<feature type="region of interest" description="Disordered" evidence="3">
    <location>
        <begin position="1"/>
        <end position="65"/>
    </location>
</feature>
<feature type="compositionally biased region" description="Basic and acidic residues" evidence="3">
    <location>
        <begin position="1"/>
        <end position="10"/>
    </location>
</feature>
<dbReference type="CDD" id="cd12148">
    <property type="entry name" value="fungal_TF_MHR"/>
    <property type="match status" value="1"/>
</dbReference>
<dbReference type="Proteomes" id="UP001341245">
    <property type="component" value="Unassembled WGS sequence"/>
</dbReference>
<feature type="compositionally biased region" description="Polar residues" evidence="3">
    <location>
        <begin position="222"/>
        <end position="233"/>
    </location>
</feature>
<comment type="caution">
    <text evidence="5">The sequence shown here is derived from an EMBL/GenBank/DDBJ whole genome shotgun (WGS) entry which is preliminary data.</text>
</comment>
<dbReference type="Gene3D" id="4.10.240.10">
    <property type="entry name" value="Zn(2)-C6 fungal-type DNA-binding domain"/>
    <property type="match status" value="1"/>
</dbReference>
<dbReference type="PANTHER" id="PTHR47783">
    <property type="entry name" value="ZN(II)2CYS6 TRANSCRIPTION FACTOR (EUROFUNG)-RELATED"/>
    <property type="match status" value="1"/>
</dbReference>
<gene>
    <name evidence="5" type="ORF">QM012_000831</name>
</gene>
<evidence type="ECO:0000256" key="3">
    <source>
        <dbReference type="SAM" id="MobiDB-lite"/>
    </source>
</evidence>
<proteinExistence type="predicted"/>
<feature type="compositionally biased region" description="Polar residues" evidence="3">
    <location>
        <begin position="933"/>
        <end position="954"/>
    </location>
</feature>
<feature type="compositionally biased region" description="Polar residues" evidence="3">
    <location>
        <begin position="666"/>
        <end position="681"/>
    </location>
</feature>
<feature type="compositionally biased region" description="Polar residues" evidence="3">
    <location>
        <begin position="144"/>
        <end position="172"/>
    </location>
</feature>
<dbReference type="Pfam" id="PF04082">
    <property type="entry name" value="Fungal_trans"/>
    <property type="match status" value="1"/>
</dbReference>
<sequence>MTSYHQRDWAGKLVSTPSQHGDDPSPSAQPAPSAKTQGTKSKSQPKKLRFITSQGAPQAKRRRVSTACLVCRKRKVACSGERPHCNTCTNNRLECTGYADENASGGLNVDETETPRAAPPVLRRSETADSMKAPPVRRPKTAELRSQNQNTTTTHSGNPTSNVSEHIQSQPSRNDDDRSYFPKQMPSLFSGARNRMPYFRWLGPTAIMPGFKQMVVKVNRSSSTADGVTSPSAGAQPGASGMSNHSATYDPDARTPQTLPFYDNSSMPPSELITHLCDTFFVHLACNYPFLQRDRFLKDLEEKQVDAILVDAVCALAARFSTHHLLVQQSRDGQVLNHSEQGSAFAQRAKMALIDTYATPSVAAVQAALLLAYNEFGESRDSGLWMYLGISIRMAQDLGLHKLDGLRYEGRDGSSPRFSRNDKHVNRTFGGTHLQDDNQDTAEEQRAAERERVDTLWAVFFLDRVVSSGTGRRSTLQDDDIELSFPPLDLLDPKTGWPSPFPALIRIVCLYGRVADLLNSIKEPSDITSDTPQQLADMEARVTNLYQGLSPKLHFQAMNFHHYVKAGEGTNFVLLHFWFHTLIVLLHQPTLLKTFEGRMLQLFPNSQALSMSSAKTIADILSYSQLIDTKASLGNPFTTQPIYIAACAFLKETAEQTATSKEHSRSQSAANSRAGSPTREQATAGVAETANMIRPSSIASNSTRPPMVERALARHTLLATAASQHYQLCYKALQSLETYWAGTKYILTVLDQKFKGVGDPLLYTVEEGESAFEQPEPKPAFTQPGWRRKTPSNPWSPSALMQNSFMQSKTPPATSDSNQPIGWTLTGTLNSPSTNVAWHFSGAPGTHDPVQPSLDSLIDHNTPFDFNNMHGNSASFQQPHGSHTRTYSGNHLPRPSPHQQRHHRSSLPASAFAAIPPSPTSFLSPDQHRHNQQENSHPLNDPSFGQPNNLQSFDGANAEESFGDFLIESQDVDMSLLGLDMLPWFDAPSGDLLPVFDETLNVGDVDTSIDAEFRRQEKEGDGAS</sequence>
<dbReference type="PROSITE" id="PS50048">
    <property type="entry name" value="ZN2_CY6_FUNGAL_2"/>
    <property type="match status" value="1"/>
</dbReference>
<reference evidence="5 6" key="1">
    <citation type="submission" date="2023-11" db="EMBL/GenBank/DDBJ databases">
        <title>Draft genome sequence and annotation of the polyextremotolerant black yeast-like fungus Aureobasidium pullulans NRRL 62042.</title>
        <authorList>
            <person name="Dielentheis-Frenken M.R.E."/>
            <person name="Wibberg D."/>
            <person name="Blank L.M."/>
            <person name="Tiso T."/>
        </authorList>
    </citation>
    <scope>NUCLEOTIDE SEQUENCE [LARGE SCALE GENOMIC DNA]</scope>
    <source>
        <strain evidence="5 6">NRRL 62042</strain>
    </source>
</reference>
<dbReference type="EMBL" id="JASGXD010000010">
    <property type="protein sequence ID" value="KAK6002986.1"/>
    <property type="molecule type" value="Genomic_DNA"/>
</dbReference>
<evidence type="ECO:0000256" key="2">
    <source>
        <dbReference type="ARBA" id="ARBA00023242"/>
    </source>
</evidence>
<keyword evidence="1" id="KW-0479">Metal-binding</keyword>
<feature type="compositionally biased region" description="Low complexity" evidence="3">
    <location>
        <begin position="24"/>
        <end position="34"/>
    </location>
</feature>
<dbReference type="Pfam" id="PF00172">
    <property type="entry name" value="Zn_clus"/>
    <property type="match status" value="1"/>
</dbReference>
<accession>A0ABR0TEX9</accession>
<dbReference type="SMART" id="SM00906">
    <property type="entry name" value="Fungal_trans"/>
    <property type="match status" value="1"/>
</dbReference>
<dbReference type="SUPFAM" id="SSF57701">
    <property type="entry name" value="Zn2/Cys6 DNA-binding domain"/>
    <property type="match status" value="1"/>
</dbReference>
<feature type="region of interest" description="Disordered" evidence="3">
    <location>
        <begin position="103"/>
        <end position="187"/>
    </location>
</feature>
<feature type="region of interest" description="Disordered" evidence="3">
    <location>
        <begin position="222"/>
        <end position="256"/>
    </location>
</feature>
<feature type="region of interest" description="Disordered" evidence="3">
    <location>
        <begin position="840"/>
        <end position="956"/>
    </location>
</feature>
<evidence type="ECO:0000313" key="5">
    <source>
        <dbReference type="EMBL" id="KAK6002986.1"/>
    </source>
</evidence>
<dbReference type="PROSITE" id="PS00463">
    <property type="entry name" value="ZN2_CY6_FUNGAL_1"/>
    <property type="match status" value="1"/>
</dbReference>
<feature type="domain" description="Zn(2)-C6 fungal-type" evidence="4">
    <location>
        <begin position="67"/>
        <end position="96"/>
    </location>
</feature>
<evidence type="ECO:0000259" key="4">
    <source>
        <dbReference type="PROSITE" id="PS50048"/>
    </source>
</evidence>
<evidence type="ECO:0000256" key="1">
    <source>
        <dbReference type="ARBA" id="ARBA00022723"/>
    </source>
</evidence>
<protein>
    <recommendedName>
        <fullName evidence="4">Zn(2)-C6 fungal-type domain-containing protein</fullName>
    </recommendedName>
</protein>
<dbReference type="InterPro" id="IPR001138">
    <property type="entry name" value="Zn2Cys6_DnaBD"/>
</dbReference>
<dbReference type="InterPro" id="IPR007219">
    <property type="entry name" value="XnlR_reg_dom"/>
</dbReference>
<feature type="compositionally biased region" description="Basic and acidic residues" evidence="3">
    <location>
        <begin position="411"/>
        <end position="425"/>
    </location>
</feature>